<protein>
    <recommendedName>
        <fullName evidence="1">Lipoxygenase domain-containing protein</fullName>
    </recommendedName>
</protein>
<dbReference type="Proteomes" id="UP001454036">
    <property type="component" value="Unassembled WGS sequence"/>
</dbReference>
<dbReference type="InterPro" id="IPR027433">
    <property type="entry name" value="Lipoxygenase_dom_3"/>
</dbReference>
<reference evidence="2 3" key="1">
    <citation type="submission" date="2024-01" db="EMBL/GenBank/DDBJ databases">
        <title>The complete chloroplast genome sequence of Lithospermum erythrorhizon: insights into the phylogenetic relationship among Boraginaceae species and the maternal lineages of purple gromwells.</title>
        <authorList>
            <person name="Okada T."/>
            <person name="Watanabe K."/>
        </authorList>
    </citation>
    <scope>NUCLEOTIDE SEQUENCE [LARGE SCALE GENOMIC DNA]</scope>
</reference>
<dbReference type="AlphaFoldDB" id="A0AAV3R7L6"/>
<gene>
    <name evidence="2" type="ORF">LIER_25840</name>
</gene>
<dbReference type="Pfam" id="PF00305">
    <property type="entry name" value="Lipoxygenase"/>
    <property type="match status" value="1"/>
</dbReference>
<comment type="caution">
    <text evidence="2">The sequence shown here is derived from an EMBL/GenBank/DDBJ whole genome shotgun (WGS) entry which is preliminary data.</text>
</comment>
<name>A0AAV3R7L6_LITER</name>
<feature type="domain" description="Lipoxygenase" evidence="1">
    <location>
        <begin position="1"/>
        <end position="134"/>
    </location>
</feature>
<dbReference type="InterPro" id="IPR013819">
    <property type="entry name" value="LipOase_C"/>
</dbReference>
<sequence length="134" mass="15052">MLELRQCILDPFFETGIEPPNQFYVPRDEDFEEVKQKSFSSSRLKGLLHSLIPRIAADMSHSSDLPLNSVSDIDKLYSDGVVLENEEKGLLENKFGSTVENEEKDGLAISKMFSNIINNVSTVTQSLLKFDLPA</sequence>
<dbReference type="GO" id="GO:0016702">
    <property type="term" value="F:oxidoreductase activity, acting on single donors with incorporation of molecular oxygen, incorporation of two atoms of oxygen"/>
    <property type="evidence" value="ECO:0007669"/>
    <property type="project" value="InterPro"/>
</dbReference>
<evidence type="ECO:0000259" key="1">
    <source>
        <dbReference type="PROSITE" id="PS51393"/>
    </source>
</evidence>
<dbReference type="EMBL" id="BAABME010007876">
    <property type="protein sequence ID" value="GAA0171908.1"/>
    <property type="molecule type" value="Genomic_DNA"/>
</dbReference>
<keyword evidence="3" id="KW-1185">Reference proteome</keyword>
<dbReference type="Gene3D" id="4.10.372.10">
    <property type="entry name" value="Lipoxygenase-1, Domain 3"/>
    <property type="match status" value="1"/>
</dbReference>
<dbReference type="GO" id="GO:0046872">
    <property type="term" value="F:metal ion binding"/>
    <property type="evidence" value="ECO:0007669"/>
    <property type="project" value="InterPro"/>
</dbReference>
<evidence type="ECO:0000313" key="3">
    <source>
        <dbReference type="Proteomes" id="UP001454036"/>
    </source>
</evidence>
<dbReference type="PROSITE" id="PS51393">
    <property type="entry name" value="LIPOXYGENASE_3"/>
    <property type="match status" value="1"/>
</dbReference>
<organism evidence="2 3">
    <name type="scientific">Lithospermum erythrorhizon</name>
    <name type="common">Purple gromwell</name>
    <name type="synonym">Lithospermum officinale var. erythrorhizon</name>
    <dbReference type="NCBI Taxonomy" id="34254"/>
    <lineage>
        <taxon>Eukaryota</taxon>
        <taxon>Viridiplantae</taxon>
        <taxon>Streptophyta</taxon>
        <taxon>Embryophyta</taxon>
        <taxon>Tracheophyta</taxon>
        <taxon>Spermatophyta</taxon>
        <taxon>Magnoliopsida</taxon>
        <taxon>eudicotyledons</taxon>
        <taxon>Gunneridae</taxon>
        <taxon>Pentapetalae</taxon>
        <taxon>asterids</taxon>
        <taxon>lamiids</taxon>
        <taxon>Boraginales</taxon>
        <taxon>Boraginaceae</taxon>
        <taxon>Boraginoideae</taxon>
        <taxon>Lithospermeae</taxon>
        <taxon>Lithospermum</taxon>
    </lineage>
</organism>
<evidence type="ECO:0000313" key="2">
    <source>
        <dbReference type="EMBL" id="GAA0171908.1"/>
    </source>
</evidence>
<dbReference type="InterPro" id="IPR036226">
    <property type="entry name" value="LipOase_C_sf"/>
</dbReference>
<accession>A0AAV3R7L6</accession>
<proteinExistence type="predicted"/>
<dbReference type="SUPFAM" id="SSF48484">
    <property type="entry name" value="Lipoxigenase"/>
    <property type="match status" value="1"/>
</dbReference>